<dbReference type="EMBL" id="QQBC01000002">
    <property type="protein sequence ID" value="RDI67789.1"/>
    <property type="molecule type" value="Genomic_DNA"/>
</dbReference>
<dbReference type="Pfam" id="PF01740">
    <property type="entry name" value="STAS"/>
    <property type="match status" value="1"/>
</dbReference>
<comment type="similarity">
    <text evidence="1 2">Belongs to the anti-sigma-factor antagonist family.</text>
</comment>
<proteinExistence type="inferred from homology"/>
<evidence type="ECO:0000256" key="1">
    <source>
        <dbReference type="ARBA" id="ARBA00009013"/>
    </source>
</evidence>
<dbReference type="RefSeq" id="WP_082876518.1">
    <property type="nucleotide sequence ID" value="NZ_QQBC01000002.1"/>
</dbReference>
<accession>A0A370IAM8</accession>
<reference evidence="4 5" key="1">
    <citation type="submission" date="2018-07" db="EMBL/GenBank/DDBJ databases">
        <title>Genomic Encyclopedia of Type Strains, Phase IV (KMG-IV): sequencing the most valuable type-strain genomes for metagenomic binning, comparative biology and taxonomic classification.</title>
        <authorList>
            <person name="Goeker M."/>
        </authorList>
    </citation>
    <scope>NUCLEOTIDE SEQUENCE [LARGE SCALE GENOMIC DNA]</scope>
    <source>
        <strain evidence="4 5">DSM 44290</strain>
    </source>
</reference>
<dbReference type="InterPro" id="IPR036513">
    <property type="entry name" value="STAS_dom_sf"/>
</dbReference>
<dbReference type="Gene3D" id="3.30.750.24">
    <property type="entry name" value="STAS domain"/>
    <property type="match status" value="1"/>
</dbReference>
<dbReference type="InterPro" id="IPR002645">
    <property type="entry name" value="STAS_dom"/>
</dbReference>
<dbReference type="PANTHER" id="PTHR33495">
    <property type="entry name" value="ANTI-SIGMA FACTOR ANTAGONIST TM_1081-RELATED-RELATED"/>
    <property type="match status" value="1"/>
</dbReference>
<evidence type="ECO:0000259" key="3">
    <source>
        <dbReference type="PROSITE" id="PS50801"/>
    </source>
</evidence>
<organism evidence="4 5">
    <name type="scientific">Nocardia pseudobrasiliensis</name>
    <dbReference type="NCBI Taxonomy" id="45979"/>
    <lineage>
        <taxon>Bacteria</taxon>
        <taxon>Bacillati</taxon>
        <taxon>Actinomycetota</taxon>
        <taxon>Actinomycetes</taxon>
        <taxon>Mycobacteriales</taxon>
        <taxon>Nocardiaceae</taxon>
        <taxon>Nocardia</taxon>
    </lineage>
</organism>
<dbReference type="PANTHER" id="PTHR33495:SF2">
    <property type="entry name" value="ANTI-SIGMA FACTOR ANTAGONIST TM_1081-RELATED"/>
    <property type="match status" value="1"/>
</dbReference>
<dbReference type="SUPFAM" id="SSF52091">
    <property type="entry name" value="SpoIIaa-like"/>
    <property type="match status" value="1"/>
</dbReference>
<evidence type="ECO:0000313" key="4">
    <source>
        <dbReference type="EMBL" id="RDI67789.1"/>
    </source>
</evidence>
<dbReference type="GO" id="GO:0043856">
    <property type="term" value="F:anti-sigma factor antagonist activity"/>
    <property type="evidence" value="ECO:0007669"/>
    <property type="project" value="InterPro"/>
</dbReference>
<protein>
    <recommendedName>
        <fullName evidence="2">Anti-sigma factor antagonist</fullName>
    </recommendedName>
</protein>
<dbReference type="AlphaFoldDB" id="A0A370IAM8"/>
<evidence type="ECO:0000313" key="5">
    <source>
        <dbReference type="Proteomes" id="UP000254869"/>
    </source>
</evidence>
<name>A0A370IAM8_9NOCA</name>
<dbReference type="PROSITE" id="PS50801">
    <property type="entry name" value="STAS"/>
    <property type="match status" value="1"/>
</dbReference>
<evidence type="ECO:0000256" key="2">
    <source>
        <dbReference type="RuleBase" id="RU003749"/>
    </source>
</evidence>
<dbReference type="STRING" id="1210086.GCA_001613105_07266"/>
<dbReference type="CDD" id="cd07043">
    <property type="entry name" value="STAS_anti-anti-sigma_factors"/>
    <property type="match status" value="1"/>
</dbReference>
<dbReference type="NCBIfam" id="TIGR00377">
    <property type="entry name" value="ant_ant_sig"/>
    <property type="match status" value="1"/>
</dbReference>
<keyword evidence="5" id="KW-1185">Reference proteome</keyword>
<gene>
    <name evidence="4" type="ORF">DFR76_102189</name>
</gene>
<sequence length="130" mass="13904">MSAIAVLHRRIDVSAEEDDGPPVAPVARRRQCTMVRVEGELDATVATDFAEALDQAVAGSSRAVVIDLRSTRFLSIGSAQALVAAKQRAAAAGVDLRVVSGRREIERVLEVTGLRALFRYYPSVQAAVEA</sequence>
<feature type="domain" description="STAS" evidence="3">
    <location>
        <begin position="34"/>
        <end position="130"/>
    </location>
</feature>
<comment type="caution">
    <text evidence="4">The sequence shown here is derived from an EMBL/GenBank/DDBJ whole genome shotgun (WGS) entry which is preliminary data.</text>
</comment>
<dbReference type="Proteomes" id="UP000254869">
    <property type="component" value="Unassembled WGS sequence"/>
</dbReference>
<dbReference type="InterPro" id="IPR003658">
    <property type="entry name" value="Anti-sigma_ant"/>
</dbReference>